<protein>
    <submittedName>
        <fullName evidence="2">DUF485 domain-containing protein</fullName>
    </submittedName>
</protein>
<evidence type="ECO:0000313" key="3">
    <source>
        <dbReference type="Proteomes" id="UP001049518"/>
    </source>
</evidence>
<keyword evidence="1" id="KW-0472">Membrane</keyword>
<organism evidence="2 3">
    <name type="scientific">Actinomadura graeca</name>
    <dbReference type="NCBI Taxonomy" id="2750812"/>
    <lineage>
        <taxon>Bacteria</taxon>
        <taxon>Bacillati</taxon>
        <taxon>Actinomycetota</taxon>
        <taxon>Actinomycetes</taxon>
        <taxon>Streptosporangiales</taxon>
        <taxon>Thermomonosporaceae</taxon>
        <taxon>Actinomadura</taxon>
    </lineage>
</organism>
<gene>
    <name evidence="2" type="ORF">AGRA3207_005336</name>
</gene>
<proteinExistence type="predicted"/>
<dbReference type="PANTHER" id="PTHR38441">
    <property type="entry name" value="INTEGRAL MEMBRANE PROTEIN-RELATED"/>
    <property type="match status" value="1"/>
</dbReference>
<dbReference type="EMBL" id="CP059572">
    <property type="protein sequence ID" value="QXJ24083.1"/>
    <property type="molecule type" value="Genomic_DNA"/>
</dbReference>
<name>A0ABX8R4Z9_9ACTN</name>
<feature type="transmembrane region" description="Helical" evidence="1">
    <location>
        <begin position="81"/>
        <end position="101"/>
    </location>
</feature>
<dbReference type="Pfam" id="PF04341">
    <property type="entry name" value="DUF485"/>
    <property type="match status" value="1"/>
</dbReference>
<sequence length="160" mass="17236">MVGDSQPARCQGIGRGVTVPPGHYASVACDERFRLLRRRFAHLALWVLCGSLGWYFAYVALSGFARGFMARTVVGDLNVALLLGLLQFVVTFALTGAYVAYARRRLDPLAAELRAGPPGGVRVPRPVAEVRVPRPAGGVVVPEPRGEWNKAVRPDLGEVG</sequence>
<keyword evidence="1" id="KW-1133">Transmembrane helix</keyword>
<keyword evidence="1" id="KW-0812">Transmembrane</keyword>
<dbReference type="InterPro" id="IPR007436">
    <property type="entry name" value="DUF485"/>
</dbReference>
<dbReference type="Proteomes" id="UP001049518">
    <property type="component" value="Chromosome"/>
</dbReference>
<accession>A0ABX8R4Z9</accession>
<evidence type="ECO:0000256" key="1">
    <source>
        <dbReference type="SAM" id="Phobius"/>
    </source>
</evidence>
<keyword evidence="3" id="KW-1185">Reference proteome</keyword>
<feature type="transmembrane region" description="Helical" evidence="1">
    <location>
        <begin position="40"/>
        <end position="61"/>
    </location>
</feature>
<dbReference type="RefSeq" id="WP_231329779.1">
    <property type="nucleotide sequence ID" value="NZ_CP059572.1"/>
</dbReference>
<evidence type="ECO:0000313" key="2">
    <source>
        <dbReference type="EMBL" id="QXJ24083.1"/>
    </source>
</evidence>
<reference evidence="2" key="1">
    <citation type="submission" date="2020-07" db="EMBL/GenBank/DDBJ databases">
        <authorList>
            <person name="Tarantini F.S."/>
            <person name="Hong K.W."/>
            <person name="Chan K.G."/>
        </authorList>
    </citation>
    <scope>NUCLEOTIDE SEQUENCE</scope>
    <source>
        <strain evidence="2">32-07</strain>
    </source>
</reference>
<dbReference type="PANTHER" id="PTHR38441:SF1">
    <property type="entry name" value="MEMBRANE PROTEIN"/>
    <property type="match status" value="1"/>
</dbReference>